<dbReference type="InterPro" id="IPR003399">
    <property type="entry name" value="Mce/MlaD"/>
</dbReference>
<evidence type="ECO:0000256" key="1">
    <source>
        <dbReference type="ARBA" id="ARBA00004533"/>
    </source>
</evidence>
<evidence type="ECO:0000256" key="6">
    <source>
        <dbReference type="ARBA" id="ARBA00023136"/>
    </source>
</evidence>
<name>A0A1H8AAI0_9PAST</name>
<evidence type="ECO:0000313" key="9">
    <source>
        <dbReference type="EMBL" id="MDP8086396.1"/>
    </source>
</evidence>
<evidence type="ECO:0000259" key="8">
    <source>
        <dbReference type="Pfam" id="PF02470"/>
    </source>
</evidence>
<feature type="transmembrane region" description="Helical" evidence="7">
    <location>
        <begin position="25"/>
        <end position="44"/>
    </location>
</feature>
<feature type="domain" description="Mce/MlaD" evidence="8">
    <location>
        <begin position="637"/>
        <end position="725"/>
    </location>
</feature>
<reference evidence="10" key="2">
    <citation type="submission" date="2016-10" db="EMBL/GenBank/DDBJ databases">
        <authorList>
            <person name="de Groot N.N."/>
        </authorList>
    </citation>
    <scope>NUCLEOTIDE SEQUENCE [LARGE SCALE GENOMIC DNA]</scope>
    <source>
        <strain evidence="10">DSM 24204</strain>
    </source>
</reference>
<evidence type="ECO:0000256" key="7">
    <source>
        <dbReference type="SAM" id="Phobius"/>
    </source>
</evidence>
<keyword evidence="3" id="KW-0997">Cell inner membrane</keyword>
<feature type="domain" description="Mce/MlaD" evidence="8">
    <location>
        <begin position="48"/>
        <end position="139"/>
    </location>
</feature>
<evidence type="ECO:0000256" key="5">
    <source>
        <dbReference type="ARBA" id="ARBA00022989"/>
    </source>
</evidence>
<dbReference type="Pfam" id="PF02470">
    <property type="entry name" value="MlaD"/>
    <property type="match status" value="5"/>
</dbReference>
<sequence>MSEKLDTSSQIEEAKIRSPRKISPFWLLPLVAFMIGVLLFFQILKERGEIITIHFADGAGITAGKTPIRYQGLQIGKVNRVNFSEDFKSVVVTAEINAEATSVLREDTKFWLIQPSVSLAGVSGLDSLVSGNYITLLPGEGESADEFIAETDPPVAPVTDGDLLVKLIANDLGAISIGASVYFKKVPVGNVLSYRFTKDQQQVEIDVVINQKYAHLVKKNSHFWNVSGINAELNLSGLSVSVDSLQSLVQGAIAFDSPANAESALQNQSYTLYKNLKATNRGIAIEVVLPKNSAIQKESTSVFYKNTKIGILSDIQANDEATETVTGTLLFNPNYAHLLRTGTVIVLKEPQLSLNKVQLSKLNELVRGQFFDVVKVGEGEPTEELVVQKEADYLLNQPNVLGLTFTSPESYGVDRGQGIYYNDVQIGEIVERKVNLDNVTFSAMIYADYHHLIAENSQFFSISRFAVSAGLDGINIKSASPTEWLKGGVRLLATEPQGKAKKVYPLYQNKENAQQGILSNEKDVSTVLSATRLSGIDKGSVVLYRDFQVGEVLKVTPKKDHFEVSLFIEPQYRDLLTPKNRFWIEPATAVKVSTQGININAAPLMRSLKGAISFDNNGYKQSGKLYPDYDKASTHYSSITLIAKDASKLSEGMPIKYMGLAIGYVDKLILENAKKRIKVTASIKQQYYKIVARSGSVFNAISPEVNSSGFKHLEAVLQNYINVEAGTGKRKRWFTLQETDTSFSTYAQGFPIVLETSDASGLGVDTPIFFRGLQVGIVQHLTLSELSDRVFLHLRINHKYRHLIRKNTQFWKSSGYTMSMGLNGATISSGTMQQLMNGGISFATPSGKIVRAKAKSNQHFILQSNVPKGATEWNQGAY</sequence>
<keyword evidence="4 7" id="KW-0812">Transmembrane</keyword>
<keyword evidence="5 7" id="KW-1133">Transmembrane helix</keyword>
<keyword evidence="2" id="KW-1003">Cell membrane</keyword>
<dbReference type="EMBL" id="JASAVS010000037">
    <property type="protein sequence ID" value="MDP8086396.1"/>
    <property type="molecule type" value="Genomic_DNA"/>
</dbReference>
<dbReference type="EMBL" id="FOBN01000042">
    <property type="protein sequence ID" value="SEM67581.1"/>
    <property type="molecule type" value="Genomic_DNA"/>
</dbReference>
<organism evidence="10 11">
    <name type="scientific">Phocoenobacter skyensis</name>
    <dbReference type="NCBI Taxonomy" id="97481"/>
    <lineage>
        <taxon>Bacteria</taxon>
        <taxon>Pseudomonadati</taxon>
        <taxon>Pseudomonadota</taxon>
        <taxon>Gammaproteobacteria</taxon>
        <taxon>Pasteurellales</taxon>
        <taxon>Pasteurellaceae</taxon>
        <taxon>Phocoenobacter</taxon>
    </lineage>
</organism>
<feature type="domain" description="Mce/MlaD" evidence="8">
    <location>
        <begin position="527"/>
        <end position="597"/>
    </location>
</feature>
<dbReference type="Proteomes" id="UP001224812">
    <property type="component" value="Unassembled WGS sequence"/>
</dbReference>
<dbReference type="InterPro" id="IPR051800">
    <property type="entry name" value="PqiA-PqiB_transport"/>
</dbReference>
<dbReference type="PANTHER" id="PTHR30462">
    <property type="entry name" value="INTERMEMBRANE TRANSPORT PROTEIN PQIB-RELATED"/>
    <property type="match status" value="1"/>
</dbReference>
<feature type="domain" description="Mce/MlaD" evidence="8">
    <location>
        <begin position="165"/>
        <end position="225"/>
    </location>
</feature>
<protein>
    <submittedName>
        <fullName evidence="9">MlaD family protein</fullName>
    </submittedName>
    <submittedName>
        <fullName evidence="10">Paraquat-inducible protein B</fullName>
    </submittedName>
</protein>
<evidence type="ECO:0000313" key="10">
    <source>
        <dbReference type="EMBL" id="SEM67581.1"/>
    </source>
</evidence>
<dbReference type="STRING" id="97481.SAMN05444853_1425"/>
<evidence type="ECO:0000313" key="12">
    <source>
        <dbReference type="Proteomes" id="UP001224812"/>
    </source>
</evidence>
<dbReference type="PANTHER" id="PTHR30462:SF0">
    <property type="entry name" value="INTERMEMBRANE TRANSPORT PROTEIN YEBT"/>
    <property type="match status" value="1"/>
</dbReference>
<dbReference type="GeneID" id="83544938"/>
<keyword evidence="12" id="KW-1185">Reference proteome</keyword>
<gene>
    <name evidence="9" type="ORF">QJT92_10750</name>
    <name evidence="10" type="ORF">SAMN05444853_1425</name>
</gene>
<accession>A0A1H8AAI0</accession>
<evidence type="ECO:0000313" key="11">
    <source>
        <dbReference type="Proteomes" id="UP000198883"/>
    </source>
</evidence>
<dbReference type="Proteomes" id="UP000198883">
    <property type="component" value="Unassembled WGS sequence"/>
</dbReference>
<evidence type="ECO:0000256" key="3">
    <source>
        <dbReference type="ARBA" id="ARBA00022519"/>
    </source>
</evidence>
<reference evidence="9 12" key="3">
    <citation type="journal article" date="2023" name="Front. Microbiol.">
        <title>Phylogeography and host specificity of Pasteurellaceae pathogenic to sea-farmed fish in the north-east Atlantic.</title>
        <authorList>
            <person name="Gulla S."/>
            <person name="Colquhoun D.J."/>
            <person name="Olsen A.B."/>
            <person name="Spilsberg B."/>
            <person name="Lagesen K."/>
            <person name="Aakesson C.P."/>
            <person name="Strom S."/>
            <person name="Manji F."/>
            <person name="Birkbeck T.H."/>
            <person name="Nilsen H.K."/>
        </authorList>
    </citation>
    <scope>NUCLEOTIDE SEQUENCE [LARGE SCALE GENOMIC DNA]</scope>
    <source>
        <strain evidence="9 12">VIO11850</strain>
    </source>
</reference>
<feature type="domain" description="Mce/MlaD" evidence="8">
    <location>
        <begin position="749"/>
        <end position="818"/>
    </location>
</feature>
<dbReference type="RefSeq" id="WP_090923511.1">
    <property type="nucleotide sequence ID" value="NZ_CP016180.1"/>
</dbReference>
<evidence type="ECO:0000256" key="2">
    <source>
        <dbReference type="ARBA" id="ARBA00022475"/>
    </source>
</evidence>
<comment type="subcellular location">
    <subcellularLocation>
        <location evidence="1">Cell inner membrane</location>
    </subcellularLocation>
</comment>
<proteinExistence type="predicted"/>
<keyword evidence="6 7" id="KW-0472">Membrane</keyword>
<dbReference type="OrthoDB" id="9806984at2"/>
<reference evidence="11" key="1">
    <citation type="submission" date="2016-10" db="EMBL/GenBank/DDBJ databases">
        <authorList>
            <person name="Varghese N."/>
            <person name="Submissions S."/>
        </authorList>
    </citation>
    <scope>NUCLEOTIDE SEQUENCE [LARGE SCALE GENOMIC DNA]</scope>
    <source>
        <strain evidence="11">DSM 24204</strain>
    </source>
</reference>
<dbReference type="GO" id="GO:0005886">
    <property type="term" value="C:plasma membrane"/>
    <property type="evidence" value="ECO:0007669"/>
    <property type="project" value="UniProtKB-SubCell"/>
</dbReference>
<dbReference type="AlphaFoldDB" id="A0A1H8AAI0"/>
<evidence type="ECO:0000256" key="4">
    <source>
        <dbReference type="ARBA" id="ARBA00022692"/>
    </source>
</evidence>